<evidence type="ECO:0000256" key="10">
    <source>
        <dbReference type="ARBA" id="ARBA00022598"/>
    </source>
</evidence>
<evidence type="ECO:0000256" key="5">
    <source>
        <dbReference type="ARBA" id="ARBA00008276"/>
    </source>
</evidence>
<evidence type="ECO:0000256" key="20">
    <source>
        <dbReference type="ARBA" id="ARBA00047808"/>
    </source>
</evidence>
<dbReference type="InterPro" id="IPR036615">
    <property type="entry name" value="Mur_ligase_C_dom_sf"/>
</dbReference>
<evidence type="ECO:0000256" key="8">
    <source>
        <dbReference type="ARBA" id="ARBA00013025"/>
    </source>
</evidence>
<keyword evidence="13 23" id="KW-0067">ATP-binding</keyword>
<name>A0A1H3IN25_ALLWA</name>
<dbReference type="Proteomes" id="UP000198672">
    <property type="component" value="Unassembled WGS sequence"/>
</dbReference>
<evidence type="ECO:0000256" key="3">
    <source>
        <dbReference type="ARBA" id="ARBA00004799"/>
    </source>
</evidence>
<comment type="catalytic activity">
    <reaction evidence="22">
        <text>7,8-dihydropteroate + L-glutamate + ATP = 7,8-dihydrofolate + ADP + phosphate + H(+)</text>
        <dbReference type="Rhea" id="RHEA:23584"/>
        <dbReference type="ChEBI" id="CHEBI:15378"/>
        <dbReference type="ChEBI" id="CHEBI:17839"/>
        <dbReference type="ChEBI" id="CHEBI:29985"/>
        <dbReference type="ChEBI" id="CHEBI:30616"/>
        <dbReference type="ChEBI" id="CHEBI:43474"/>
        <dbReference type="ChEBI" id="CHEBI:57451"/>
        <dbReference type="ChEBI" id="CHEBI:456216"/>
        <dbReference type="EC" id="6.3.2.12"/>
    </reaction>
</comment>
<reference evidence="27" key="1">
    <citation type="submission" date="2016-10" db="EMBL/GenBank/DDBJ databases">
        <authorList>
            <person name="Varghese N."/>
            <person name="Submissions S."/>
        </authorList>
    </citation>
    <scope>NUCLEOTIDE SEQUENCE [LARGE SCALE GENOMIC DNA]</scope>
    <source>
        <strain evidence="27">DSM 173</strain>
    </source>
</reference>
<organism evidence="26 27">
    <name type="scientific">Allochromatium warmingii</name>
    <name type="common">Chromatium warmingii</name>
    <dbReference type="NCBI Taxonomy" id="61595"/>
    <lineage>
        <taxon>Bacteria</taxon>
        <taxon>Pseudomonadati</taxon>
        <taxon>Pseudomonadota</taxon>
        <taxon>Gammaproteobacteria</taxon>
        <taxon>Chromatiales</taxon>
        <taxon>Chromatiaceae</taxon>
        <taxon>Allochromatium</taxon>
    </lineage>
</organism>
<keyword evidence="10 23" id="KW-0436">Ligase</keyword>
<dbReference type="EMBL" id="FNOW01000045">
    <property type="protein sequence ID" value="SDY28478.1"/>
    <property type="molecule type" value="Genomic_DNA"/>
</dbReference>
<dbReference type="Gene3D" id="3.90.190.20">
    <property type="entry name" value="Mur ligase, C-terminal domain"/>
    <property type="match status" value="1"/>
</dbReference>
<dbReference type="InterPro" id="IPR001645">
    <property type="entry name" value="Folylpolyglutamate_synth"/>
</dbReference>
<evidence type="ECO:0000256" key="17">
    <source>
        <dbReference type="ARBA" id="ARBA00030592"/>
    </source>
</evidence>
<dbReference type="Gene3D" id="3.40.1190.10">
    <property type="entry name" value="Mur-like, catalytic domain"/>
    <property type="match status" value="1"/>
</dbReference>
<dbReference type="UniPathway" id="UPA00077">
    <property type="reaction ID" value="UER00157"/>
</dbReference>
<evidence type="ECO:0000256" key="16">
    <source>
        <dbReference type="ARBA" id="ARBA00030048"/>
    </source>
</evidence>
<evidence type="ECO:0000259" key="25">
    <source>
        <dbReference type="Pfam" id="PF08245"/>
    </source>
</evidence>
<dbReference type="FunFam" id="3.40.1190.10:FF:000004">
    <property type="entry name" value="Dihydrofolate synthase/folylpolyglutamate synthase"/>
    <property type="match status" value="1"/>
</dbReference>
<comment type="catalytic activity">
    <reaction evidence="20">
        <text>10-formyltetrahydrofolyl-(gamma-L-Glu)(n) + L-glutamate + ATP = 10-formyltetrahydrofolyl-(gamma-L-Glu)(n+1) + ADP + phosphate + H(+)</text>
        <dbReference type="Rhea" id="RHEA:51904"/>
        <dbReference type="Rhea" id="RHEA-COMP:13088"/>
        <dbReference type="Rhea" id="RHEA-COMP:14300"/>
        <dbReference type="ChEBI" id="CHEBI:15378"/>
        <dbReference type="ChEBI" id="CHEBI:29985"/>
        <dbReference type="ChEBI" id="CHEBI:30616"/>
        <dbReference type="ChEBI" id="CHEBI:43474"/>
        <dbReference type="ChEBI" id="CHEBI:134413"/>
        <dbReference type="ChEBI" id="CHEBI:456216"/>
        <dbReference type="EC" id="6.3.2.17"/>
    </reaction>
</comment>
<evidence type="ECO:0000256" key="1">
    <source>
        <dbReference type="ARBA" id="ARBA00001946"/>
    </source>
</evidence>
<dbReference type="NCBIfam" id="NF008101">
    <property type="entry name" value="PRK10846.1"/>
    <property type="match status" value="1"/>
</dbReference>
<dbReference type="Pfam" id="PF08245">
    <property type="entry name" value="Mur_ligase_M"/>
    <property type="match status" value="1"/>
</dbReference>
<evidence type="ECO:0000256" key="22">
    <source>
        <dbReference type="ARBA" id="ARBA00049161"/>
    </source>
</evidence>
<dbReference type="InterPro" id="IPR036565">
    <property type="entry name" value="Mur-like_cat_sf"/>
</dbReference>
<evidence type="ECO:0000256" key="11">
    <source>
        <dbReference type="ARBA" id="ARBA00022723"/>
    </source>
</evidence>
<evidence type="ECO:0000256" key="14">
    <source>
        <dbReference type="ARBA" id="ARBA00022842"/>
    </source>
</evidence>
<evidence type="ECO:0000256" key="23">
    <source>
        <dbReference type="PIRNR" id="PIRNR001563"/>
    </source>
</evidence>
<feature type="domain" description="Mur ligase central" evidence="25">
    <location>
        <begin position="60"/>
        <end position="272"/>
    </location>
</feature>
<evidence type="ECO:0000256" key="21">
    <source>
        <dbReference type="ARBA" id="ARBA00049035"/>
    </source>
</evidence>
<evidence type="ECO:0000256" key="13">
    <source>
        <dbReference type="ARBA" id="ARBA00022840"/>
    </source>
</evidence>
<dbReference type="GO" id="GO:0005524">
    <property type="term" value="F:ATP binding"/>
    <property type="evidence" value="ECO:0007669"/>
    <property type="project" value="UniProtKB-KW"/>
</dbReference>
<gene>
    <name evidence="26" type="ORF">SAMN05421644_1458</name>
</gene>
<keyword evidence="11" id="KW-0479">Metal-binding</keyword>
<evidence type="ECO:0000313" key="27">
    <source>
        <dbReference type="Proteomes" id="UP000198672"/>
    </source>
</evidence>
<dbReference type="OrthoDB" id="9809356at2"/>
<dbReference type="STRING" id="61595.SAMN05421644_1458"/>
<evidence type="ECO:0000256" key="9">
    <source>
        <dbReference type="ARBA" id="ARBA00019357"/>
    </source>
</evidence>
<sequence length="436" mass="46879">MTERTPSILPRFQTLTAWLDWQTTLHPNRMDLGLERVGAVWARLAPDGGRLPCPVITAGGTNGKGSTVAMLEAMTLAAGYHCGVYTSPHLRRYNERVRIDGEPVSDAALCESFARIDHARGDISLTYFEFGTLAALDLFVRARLDLVVLEVGLGGRLDAVNLLDADVAIVTSIGLDHTDWLGDSLDAIAREKAGIFRADRPAIIGQRDAPATLRAEAMQIAAYPLQLGRELDHTRTAEGWNWSGPDGQRLALPLPTLRGPFQLDNATAAIAALMAVRTALPIPINAIRTGLQRAQLAGRFQVMPGAVTWILDVAHNGEAAAALAANLRDVARNGRLRAVLAVLADKNPERIVAPICEYVDDWYLAQSDDARALPVTQLSERLQDIIGPQQRGLFNSVAAALNTALAESTAGDTLLVFGSFTTVGHALEHPACPTGF</sequence>
<dbReference type="GO" id="GO:0046656">
    <property type="term" value="P:folic acid biosynthetic process"/>
    <property type="evidence" value="ECO:0007669"/>
    <property type="project" value="UniProtKB-KW"/>
</dbReference>
<protein>
    <recommendedName>
        <fullName evidence="9">Dihydrofolate synthase/folylpolyglutamate synthase</fullName>
        <ecNumber evidence="7">6.3.2.12</ecNumber>
        <ecNumber evidence="8">6.3.2.17</ecNumber>
    </recommendedName>
    <alternativeName>
        <fullName evidence="18">Folylpoly-gamma-glutamate synthetase-dihydrofolate synthetase</fullName>
    </alternativeName>
    <alternativeName>
        <fullName evidence="16">Folylpolyglutamate synthetase</fullName>
    </alternativeName>
    <alternativeName>
        <fullName evidence="17">Tetrahydrofolylpolyglutamate synthase</fullName>
    </alternativeName>
</protein>
<dbReference type="RefSeq" id="WP_091334897.1">
    <property type="nucleotide sequence ID" value="NZ_FNOW01000045.1"/>
</dbReference>
<dbReference type="PANTHER" id="PTHR11136">
    <property type="entry name" value="FOLYLPOLYGLUTAMATE SYNTHASE-RELATED"/>
    <property type="match status" value="1"/>
</dbReference>
<comment type="catalytic activity">
    <reaction evidence="21">
        <text>(6R)-5,10-methylenetetrahydrofolyl-(gamma-L-Glu)(n) + L-glutamate + ATP = (6R)-5,10-methylenetetrahydrofolyl-(gamma-L-Glu)(n+1) + ADP + phosphate + H(+)</text>
        <dbReference type="Rhea" id="RHEA:51912"/>
        <dbReference type="Rhea" id="RHEA-COMP:13257"/>
        <dbReference type="Rhea" id="RHEA-COMP:13258"/>
        <dbReference type="ChEBI" id="CHEBI:15378"/>
        <dbReference type="ChEBI" id="CHEBI:29985"/>
        <dbReference type="ChEBI" id="CHEBI:30616"/>
        <dbReference type="ChEBI" id="CHEBI:43474"/>
        <dbReference type="ChEBI" id="CHEBI:136572"/>
        <dbReference type="ChEBI" id="CHEBI:456216"/>
        <dbReference type="EC" id="6.3.2.17"/>
    </reaction>
</comment>
<dbReference type="Pfam" id="PF02875">
    <property type="entry name" value="Mur_ligase_C"/>
    <property type="match status" value="1"/>
</dbReference>
<dbReference type="GO" id="GO:0008841">
    <property type="term" value="F:dihydrofolate synthase activity"/>
    <property type="evidence" value="ECO:0007669"/>
    <property type="project" value="UniProtKB-EC"/>
</dbReference>
<comment type="function">
    <text evidence="2">Functions in two distinct reactions of the de novo folate biosynthetic pathway. Catalyzes the addition of a glutamate residue to dihydropteroate (7,8-dihydropteroate or H2Pte) to form dihydrofolate (7,8-dihydrofolate monoglutamate or H2Pte-Glu). Also catalyzes successive additions of L-glutamate to tetrahydrofolate or 10-formyltetrahydrofolate or 5,10-methylenetetrahydrofolate, leading to folylpolyglutamate derivatives.</text>
</comment>
<evidence type="ECO:0000256" key="15">
    <source>
        <dbReference type="ARBA" id="ARBA00022909"/>
    </source>
</evidence>
<evidence type="ECO:0000256" key="7">
    <source>
        <dbReference type="ARBA" id="ARBA00013023"/>
    </source>
</evidence>
<evidence type="ECO:0000256" key="12">
    <source>
        <dbReference type="ARBA" id="ARBA00022741"/>
    </source>
</evidence>
<comment type="catalytic activity">
    <reaction evidence="19">
        <text>(6S)-5,6,7,8-tetrahydrofolyl-(gamma-L-Glu)(n) + L-glutamate + ATP = (6S)-5,6,7,8-tetrahydrofolyl-(gamma-L-Glu)(n+1) + ADP + phosphate + H(+)</text>
        <dbReference type="Rhea" id="RHEA:10580"/>
        <dbReference type="Rhea" id="RHEA-COMP:14738"/>
        <dbReference type="Rhea" id="RHEA-COMP:14740"/>
        <dbReference type="ChEBI" id="CHEBI:15378"/>
        <dbReference type="ChEBI" id="CHEBI:29985"/>
        <dbReference type="ChEBI" id="CHEBI:30616"/>
        <dbReference type="ChEBI" id="CHEBI:43474"/>
        <dbReference type="ChEBI" id="CHEBI:141005"/>
        <dbReference type="ChEBI" id="CHEBI:456216"/>
        <dbReference type="EC" id="6.3.2.17"/>
    </reaction>
</comment>
<dbReference type="GO" id="GO:0046872">
    <property type="term" value="F:metal ion binding"/>
    <property type="evidence" value="ECO:0007669"/>
    <property type="project" value="UniProtKB-KW"/>
</dbReference>
<dbReference type="NCBIfam" id="TIGR01499">
    <property type="entry name" value="folC"/>
    <property type="match status" value="1"/>
</dbReference>
<comment type="similarity">
    <text evidence="5 23">Belongs to the folylpolyglutamate synthase family.</text>
</comment>
<dbReference type="GO" id="GO:0046654">
    <property type="term" value="P:tetrahydrofolate biosynthetic process"/>
    <property type="evidence" value="ECO:0007669"/>
    <property type="project" value="UniProtKB-UniPathway"/>
</dbReference>
<comment type="subunit">
    <text evidence="6">Monomer.</text>
</comment>
<dbReference type="PIRSF" id="PIRSF001563">
    <property type="entry name" value="Folylpolyglu_synth"/>
    <property type="match status" value="1"/>
</dbReference>
<comment type="pathway">
    <text evidence="4">Cofactor biosynthesis; tetrahydrofolylpolyglutamate biosynthesis.</text>
</comment>
<dbReference type="GO" id="GO:0005737">
    <property type="term" value="C:cytoplasm"/>
    <property type="evidence" value="ECO:0007669"/>
    <property type="project" value="TreeGrafter"/>
</dbReference>
<evidence type="ECO:0000256" key="6">
    <source>
        <dbReference type="ARBA" id="ARBA00011245"/>
    </source>
</evidence>
<evidence type="ECO:0000313" key="26">
    <source>
        <dbReference type="EMBL" id="SDY28478.1"/>
    </source>
</evidence>
<dbReference type="GO" id="GO:0004326">
    <property type="term" value="F:tetrahydrofolylpolyglutamate synthase activity"/>
    <property type="evidence" value="ECO:0007669"/>
    <property type="project" value="UniProtKB-EC"/>
</dbReference>
<evidence type="ECO:0000256" key="18">
    <source>
        <dbReference type="ARBA" id="ARBA00032510"/>
    </source>
</evidence>
<evidence type="ECO:0000256" key="4">
    <source>
        <dbReference type="ARBA" id="ARBA00005150"/>
    </source>
</evidence>
<keyword evidence="12 23" id="KW-0547">Nucleotide-binding</keyword>
<accession>A0A1H3IN25</accession>
<keyword evidence="15" id="KW-0289">Folate biosynthesis</keyword>
<dbReference type="PANTHER" id="PTHR11136:SF0">
    <property type="entry name" value="DIHYDROFOLATE SYNTHETASE-RELATED"/>
    <property type="match status" value="1"/>
</dbReference>
<evidence type="ECO:0000259" key="24">
    <source>
        <dbReference type="Pfam" id="PF02875"/>
    </source>
</evidence>
<comment type="pathway">
    <text evidence="3">Cofactor biosynthesis; tetrahydrofolate biosynthesis; 7,8-dihydrofolate from 2-amino-4-hydroxy-6-hydroxymethyl-7,8-dihydropteridine diphosphate and 4-aminobenzoate: step 2/2.</text>
</comment>
<evidence type="ECO:0000256" key="2">
    <source>
        <dbReference type="ARBA" id="ARBA00002714"/>
    </source>
</evidence>
<dbReference type="AlphaFoldDB" id="A0A1H3IN25"/>
<proteinExistence type="inferred from homology"/>
<dbReference type="SUPFAM" id="SSF53623">
    <property type="entry name" value="MurD-like peptide ligases, catalytic domain"/>
    <property type="match status" value="1"/>
</dbReference>
<feature type="domain" description="Mur ligase C-terminal" evidence="24">
    <location>
        <begin position="298"/>
        <end position="420"/>
    </location>
</feature>
<keyword evidence="27" id="KW-1185">Reference proteome</keyword>
<dbReference type="SUPFAM" id="SSF53244">
    <property type="entry name" value="MurD-like peptide ligases, peptide-binding domain"/>
    <property type="match status" value="1"/>
</dbReference>
<evidence type="ECO:0000256" key="19">
    <source>
        <dbReference type="ARBA" id="ARBA00047493"/>
    </source>
</evidence>
<dbReference type="InterPro" id="IPR004101">
    <property type="entry name" value="Mur_ligase_C"/>
</dbReference>
<dbReference type="EC" id="6.3.2.12" evidence="7"/>
<dbReference type="EC" id="6.3.2.17" evidence="8"/>
<dbReference type="InterPro" id="IPR013221">
    <property type="entry name" value="Mur_ligase_cen"/>
</dbReference>
<comment type="cofactor">
    <cofactor evidence="1">
        <name>Mg(2+)</name>
        <dbReference type="ChEBI" id="CHEBI:18420"/>
    </cofactor>
</comment>
<keyword evidence="14" id="KW-0460">Magnesium</keyword>